<name>A0A6J5LHP2_9CAUD</name>
<protein>
    <submittedName>
        <fullName evidence="1">Uncharacterized protein</fullName>
    </submittedName>
</protein>
<evidence type="ECO:0000313" key="1">
    <source>
        <dbReference type="EMBL" id="CAB4132450.1"/>
    </source>
</evidence>
<reference evidence="1" key="1">
    <citation type="submission" date="2020-04" db="EMBL/GenBank/DDBJ databases">
        <authorList>
            <person name="Chiriac C."/>
            <person name="Salcher M."/>
            <person name="Ghai R."/>
            <person name="Kavagutti S V."/>
        </authorList>
    </citation>
    <scope>NUCLEOTIDE SEQUENCE</scope>
</reference>
<accession>A0A6J5LHP2</accession>
<gene>
    <name evidence="1" type="ORF">UFOVP259_37</name>
</gene>
<organism evidence="1">
    <name type="scientific">uncultured Caudovirales phage</name>
    <dbReference type="NCBI Taxonomy" id="2100421"/>
    <lineage>
        <taxon>Viruses</taxon>
        <taxon>Duplodnaviria</taxon>
        <taxon>Heunggongvirae</taxon>
        <taxon>Uroviricota</taxon>
        <taxon>Caudoviricetes</taxon>
        <taxon>Peduoviridae</taxon>
        <taxon>Maltschvirus</taxon>
        <taxon>Maltschvirus maltsch</taxon>
    </lineage>
</organism>
<dbReference type="EMBL" id="LR796261">
    <property type="protein sequence ID" value="CAB4132450.1"/>
    <property type="molecule type" value="Genomic_DNA"/>
</dbReference>
<sequence>MKALISPIEPRQSGYRVAQVADAEFEVAEPLFWVDCADTDKADQCWYDPADQTIKPFDITG</sequence>
<proteinExistence type="predicted"/>